<dbReference type="Proteomes" id="UP000215914">
    <property type="component" value="Chromosome 15"/>
</dbReference>
<reference evidence="1 3" key="1">
    <citation type="journal article" date="2017" name="Nature">
        <title>The sunflower genome provides insights into oil metabolism, flowering and Asterid evolution.</title>
        <authorList>
            <person name="Badouin H."/>
            <person name="Gouzy J."/>
            <person name="Grassa C.J."/>
            <person name="Murat F."/>
            <person name="Staton S.E."/>
            <person name="Cottret L."/>
            <person name="Lelandais-Briere C."/>
            <person name="Owens G.L."/>
            <person name="Carrere S."/>
            <person name="Mayjonade B."/>
            <person name="Legrand L."/>
            <person name="Gill N."/>
            <person name="Kane N.C."/>
            <person name="Bowers J.E."/>
            <person name="Hubner S."/>
            <person name="Bellec A."/>
            <person name="Berard A."/>
            <person name="Berges H."/>
            <person name="Blanchet N."/>
            <person name="Boniface M.C."/>
            <person name="Brunel D."/>
            <person name="Catrice O."/>
            <person name="Chaidir N."/>
            <person name="Claudel C."/>
            <person name="Donnadieu C."/>
            <person name="Faraut T."/>
            <person name="Fievet G."/>
            <person name="Helmstetter N."/>
            <person name="King M."/>
            <person name="Knapp S.J."/>
            <person name="Lai Z."/>
            <person name="Le Paslier M.C."/>
            <person name="Lippi Y."/>
            <person name="Lorenzon L."/>
            <person name="Mandel J.R."/>
            <person name="Marage G."/>
            <person name="Marchand G."/>
            <person name="Marquand E."/>
            <person name="Bret-Mestries E."/>
            <person name="Morien E."/>
            <person name="Nambeesan S."/>
            <person name="Nguyen T."/>
            <person name="Pegot-Espagnet P."/>
            <person name="Pouilly N."/>
            <person name="Raftis F."/>
            <person name="Sallet E."/>
            <person name="Schiex T."/>
            <person name="Thomas J."/>
            <person name="Vandecasteele C."/>
            <person name="Vares D."/>
            <person name="Vear F."/>
            <person name="Vautrin S."/>
            <person name="Crespi M."/>
            <person name="Mangin B."/>
            <person name="Burke J.M."/>
            <person name="Salse J."/>
            <person name="Munos S."/>
            <person name="Vincourt P."/>
            <person name="Rieseberg L.H."/>
            <person name="Langlade N.B."/>
        </authorList>
    </citation>
    <scope>NUCLEOTIDE SEQUENCE [LARGE SCALE GENOMIC DNA]</scope>
    <source>
        <strain evidence="3">cv. SF193</strain>
        <tissue evidence="1">Leaves</tissue>
    </source>
</reference>
<dbReference type="EMBL" id="CM007904">
    <property type="protein sequence ID" value="OTF95059.1"/>
    <property type="molecule type" value="Genomic_DNA"/>
</dbReference>
<proteinExistence type="predicted"/>
<dbReference type="AlphaFoldDB" id="A0A251S889"/>
<dbReference type="Gramene" id="mRNA:HanXRQr2_Chr15g0691871">
    <property type="protein sequence ID" value="mRNA:HanXRQr2_Chr15g0691871"/>
    <property type="gene ID" value="HanXRQr2_Chr15g0691871"/>
</dbReference>
<keyword evidence="3" id="KW-1185">Reference proteome</keyword>
<evidence type="ECO:0000313" key="3">
    <source>
        <dbReference type="Proteomes" id="UP000215914"/>
    </source>
</evidence>
<evidence type="ECO:0000313" key="1">
    <source>
        <dbReference type="EMBL" id="KAF5764423.1"/>
    </source>
</evidence>
<accession>A0A251S889</accession>
<sequence length="77" mass="8644">MNQTPGCYPIHLGLPSSPPPTQLGTYSRFFSPPKAKSVQGCLIIWVSHESSLSTLKGELYFMKEMVMCLIYKCFTLL</sequence>
<dbReference type="EMBL" id="MNCJ02000330">
    <property type="protein sequence ID" value="KAF5764423.1"/>
    <property type="molecule type" value="Genomic_DNA"/>
</dbReference>
<reference evidence="2" key="2">
    <citation type="submission" date="2017-02" db="EMBL/GenBank/DDBJ databases">
        <title>Sunflower complete genome.</title>
        <authorList>
            <person name="Langlade N."/>
            <person name="Munos S."/>
        </authorList>
    </citation>
    <scope>NUCLEOTIDE SEQUENCE [LARGE SCALE GENOMIC DNA]</scope>
    <source>
        <tissue evidence="2">Leaves</tissue>
    </source>
</reference>
<evidence type="ECO:0000313" key="2">
    <source>
        <dbReference type="EMBL" id="OTF95059.1"/>
    </source>
</evidence>
<dbReference type="InParanoid" id="A0A251S889"/>
<protein>
    <submittedName>
        <fullName evidence="2">Uncharacterized protein</fullName>
    </submittedName>
</protein>
<organism evidence="2 3">
    <name type="scientific">Helianthus annuus</name>
    <name type="common">Common sunflower</name>
    <dbReference type="NCBI Taxonomy" id="4232"/>
    <lineage>
        <taxon>Eukaryota</taxon>
        <taxon>Viridiplantae</taxon>
        <taxon>Streptophyta</taxon>
        <taxon>Embryophyta</taxon>
        <taxon>Tracheophyta</taxon>
        <taxon>Spermatophyta</taxon>
        <taxon>Magnoliopsida</taxon>
        <taxon>eudicotyledons</taxon>
        <taxon>Gunneridae</taxon>
        <taxon>Pentapetalae</taxon>
        <taxon>asterids</taxon>
        <taxon>campanulids</taxon>
        <taxon>Asterales</taxon>
        <taxon>Asteraceae</taxon>
        <taxon>Asteroideae</taxon>
        <taxon>Heliantheae alliance</taxon>
        <taxon>Heliantheae</taxon>
        <taxon>Helianthus</taxon>
    </lineage>
</organism>
<reference evidence="1" key="3">
    <citation type="submission" date="2020-06" db="EMBL/GenBank/DDBJ databases">
        <title>Helianthus annuus Genome sequencing and assembly Release 2.</title>
        <authorList>
            <person name="Gouzy J."/>
            <person name="Langlade N."/>
            <person name="Munos S."/>
        </authorList>
    </citation>
    <scope>NUCLEOTIDE SEQUENCE</scope>
    <source>
        <tissue evidence="1">Leaves</tissue>
    </source>
</reference>
<name>A0A251S889_HELAN</name>
<gene>
    <name evidence="2" type="ORF">HannXRQ_Chr15g0478901</name>
    <name evidence="1" type="ORF">HanXRQr2_Chr15g0691871</name>
</gene>